<dbReference type="Proteomes" id="UP000741013">
    <property type="component" value="Unassembled WGS sequence"/>
</dbReference>
<keyword evidence="3" id="KW-1185">Reference proteome</keyword>
<evidence type="ECO:0000313" key="2">
    <source>
        <dbReference type="EMBL" id="MBP2186406.1"/>
    </source>
</evidence>
<protein>
    <recommendedName>
        <fullName evidence="1">TIR domain-containing protein</fullName>
    </recommendedName>
</protein>
<sequence length="193" mass="22797">MAAPVYEYDVFISYRREDHTVPAWVRTHFHPRLLELLDNQLDREARVFCDAELGVGTRWPDELKKALLHTRILVPVCSPKYFRDEWCLTEWHSMAQREAHSGGVRTLIYPVIFCDSKSFPPWAHERRMRDLRQWAKPYEHFQMSLDYLDFHSELTNVAEELADLLDQAPAWRPDWPVATPVVGPPPMARLPRF</sequence>
<dbReference type="Pfam" id="PF13676">
    <property type="entry name" value="TIR_2"/>
    <property type="match status" value="1"/>
</dbReference>
<dbReference type="SMART" id="SM00255">
    <property type="entry name" value="TIR"/>
    <property type="match status" value="1"/>
</dbReference>
<proteinExistence type="predicted"/>
<feature type="domain" description="TIR" evidence="1">
    <location>
        <begin position="6"/>
        <end position="154"/>
    </location>
</feature>
<dbReference type="Gene3D" id="3.40.50.10140">
    <property type="entry name" value="Toll/interleukin-1 receptor homology (TIR) domain"/>
    <property type="match status" value="1"/>
</dbReference>
<reference evidence="2 3" key="1">
    <citation type="submission" date="2021-03" db="EMBL/GenBank/DDBJ databases">
        <title>Sequencing the genomes of 1000 actinobacteria strains.</title>
        <authorList>
            <person name="Klenk H.-P."/>
        </authorList>
    </citation>
    <scope>NUCLEOTIDE SEQUENCE [LARGE SCALE GENOMIC DNA]</scope>
    <source>
        <strain evidence="2 3">DSM 45510</strain>
    </source>
</reference>
<accession>A0ABS4Q3Z7</accession>
<dbReference type="RefSeq" id="WP_282768981.1">
    <property type="nucleotide sequence ID" value="NZ_JASCSI010000026.1"/>
</dbReference>
<dbReference type="SUPFAM" id="SSF52200">
    <property type="entry name" value="Toll/Interleukin receptor TIR domain"/>
    <property type="match status" value="1"/>
</dbReference>
<dbReference type="PROSITE" id="PS50104">
    <property type="entry name" value="TIR"/>
    <property type="match status" value="1"/>
</dbReference>
<dbReference type="EMBL" id="JAGGMS010000001">
    <property type="protein sequence ID" value="MBP2186406.1"/>
    <property type="molecule type" value="Genomic_DNA"/>
</dbReference>
<gene>
    <name evidence="2" type="ORF">JOM49_007932</name>
</gene>
<organism evidence="2 3">
    <name type="scientific">Amycolatopsis magusensis</name>
    <dbReference type="NCBI Taxonomy" id="882444"/>
    <lineage>
        <taxon>Bacteria</taxon>
        <taxon>Bacillati</taxon>
        <taxon>Actinomycetota</taxon>
        <taxon>Actinomycetes</taxon>
        <taxon>Pseudonocardiales</taxon>
        <taxon>Pseudonocardiaceae</taxon>
        <taxon>Amycolatopsis</taxon>
    </lineage>
</organism>
<name>A0ABS4Q3Z7_9PSEU</name>
<dbReference type="InterPro" id="IPR035897">
    <property type="entry name" value="Toll_tir_struct_dom_sf"/>
</dbReference>
<evidence type="ECO:0000259" key="1">
    <source>
        <dbReference type="PROSITE" id="PS50104"/>
    </source>
</evidence>
<evidence type="ECO:0000313" key="3">
    <source>
        <dbReference type="Proteomes" id="UP000741013"/>
    </source>
</evidence>
<dbReference type="InterPro" id="IPR000157">
    <property type="entry name" value="TIR_dom"/>
</dbReference>
<comment type="caution">
    <text evidence="2">The sequence shown here is derived from an EMBL/GenBank/DDBJ whole genome shotgun (WGS) entry which is preliminary data.</text>
</comment>